<reference evidence="12 13" key="1">
    <citation type="submission" date="2019-07" db="EMBL/GenBank/DDBJ databases">
        <title>Insights of Desulfuromonas acetexigens electromicrobiology.</title>
        <authorList>
            <person name="Katuri K."/>
            <person name="Sapireddy V."/>
            <person name="Shaw D.R."/>
            <person name="Saikaly P."/>
        </authorList>
    </citation>
    <scope>NUCLEOTIDE SEQUENCE [LARGE SCALE GENOMIC DNA]</scope>
    <source>
        <strain evidence="12 13">2873</strain>
    </source>
</reference>
<evidence type="ECO:0000256" key="4">
    <source>
        <dbReference type="ARBA" id="ARBA00022723"/>
    </source>
</evidence>
<evidence type="ECO:0000256" key="6">
    <source>
        <dbReference type="ARBA" id="ARBA00022833"/>
    </source>
</evidence>
<comment type="cofactor">
    <cofactor evidence="1">
        <name>Zn(2+)</name>
        <dbReference type="ChEBI" id="CHEBI:29105"/>
    </cofactor>
</comment>
<gene>
    <name evidence="12" type="ORF">FL622_13190</name>
</gene>
<dbReference type="RefSeq" id="WP_092053586.1">
    <property type="nucleotide sequence ID" value="NZ_FOJJ01000002.1"/>
</dbReference>
<evidence type="ECO:0000256" key="10">
    <source>
        <dbReference type="SAM" id="Coils"/>
    </source>
</evidence>
<dbReference type="InterPro" id="IPR055130">
    <property type="entry name" value="PreP_C"/>
</dbReference>
<comment type="similarity">
    <text evidence="2 9">Belongs to the peptidase M16 family.</text>
</comment>
<evidence type="ECO:0000256" key="1">
    <source>
        <dbReference type="ARBA" id="ARBA00001947"/>
    </source>
</evidence>
<dbReference type="PANTHER" id="PTHR43016">
    <property type="entry name" value="PRESEQUENCE PROTEASE"/>
    <property type="match status" value="1"/>
</dbReference>
<dbReference type="FunFam" id="3.30.830.10:FF:000009">
    <property type="entry name" value="Presequence protease, mitochondrial"/>
    <property type="match status" value="1"/>
</dbReference>
<evidence type="ECO:0000256" key="5">
    <source>
        <dbReference type="ARBA" id="ARBA00022801"/>
    </source>
</evidence>
<dbReference type="FunFam" id="3.30.830.10:FF:000011">
    <property type="entry name" value="Presequence protease, mitochondrial"/>
    <property type="match status" value="1"/>
</dbReference>
<dbReference type="Pfam" id="PF22516">
    <property type="entry name" value="PreP_C"/>
    <property type="match status" value="1"/>
</dbReference>
<dbReference type="Gene3D" id="3.30.830.10">
    <property type="entry name" value="Metalloenzyme, LuxS/M16 peptidase-like"/>
    <property type="match status" value="4"/>
</dbReference>
<keyword evidence="6" id="KW-0862">Zinc</keyword>
<keyword evidence="10" id="KW-0175">Coiled coil</keyword>
<dbReference type="InterPro" id="IPR013578">
    <property type="entry name" value="Peptidase_M16C_assoc"/>
</dbReference>
<dbReference type="SUPFAM" id="SSF63411">
    <property type="entry name" value="LuxS/MPP-like metallohydrolase"/>
    <property type="match status" value="4"/>
</dbReference>
<dbReference type="Proteomes" id="UP000317155">
    <property type="component" value="Unassembled WGS sequence"/>
</dbReference>
<dbReference type="GO" id="GO:0006508">
    <property type="term" value="P:proteolysis"/>
    <property type="evidence" value="ECO:0007669"/>
    <property type="project" value="UniProtKB-KW"/>
</dbReference>
<dbReference type="OrthoDB" id="9762027at2"/>
<feature type="coiled-coil region" evidence="10">
    <location>
        <begin position="489"/>
        <end position="521"/>
    </location>
</feature>
<protein>
    <submittedName>
        <fullName evidence="12">Peptidase M16</fullName>
    </submittedName>
</protein>
<dbReference type="EMBL" id="VJVV01000010">
    <property type="protein sequence ID" value="TRO79490.1"/>
    <property type="molecule type" value="Genomic_DNA"/>
</dbReference>
<dbReference type="InterPro" id="IPR007863">
    <property type="entry name" value="Peptidase_M16_C"/>
</dbReference>
<proteinExistence type="inferred from homology"/>
<sequence>MTDTRWTAGFRKHGFTVTGATDLPEINLSFIELRHDQSGARMVHLAANDPNCLFAVGFRTPPDDSTGVAHILEHTVLCGSRRFPVRDPFFAMLKRSLNTFMNAMTASDWTLYPFASQNRKDFFNLLSIYLDAAFFPLLSERDFRQEGHRLEFADPDDPNAPLEYKGVVYNEMKGAMSDPSSLLGRRLAAALYPTTTYRHNSGGEPAKIPDLSWEQLRKFHADYYHPANAYFFTYGDLDLKSVLAVIDQEALSAFERRPATGEVPPEIHLTSPRRVEEAFPVDPGTPLEKRALVQVAWLTCDINDKLDRLGLSLLASLLLGNSAAPLYRALLDSGLGSNLAPGGGYQDDNRTTYFAAGLQGIDPEKSGEVEALILATLEESARTDFSAERIDGILHRLEFSIREVTGDQYPYPLVLLMRLIGPWIHGGNPVEALRFDELLGQLRRKLAEGPYFQDLIRRYLLDNPHRVTLTLRPDDSLQARQDQAITAHLEELRGQLDAHRIEEIRYQARELREAQEAEEDLSCLPTLELSDIPPTEPAVDYRKTQLDECPVYWFDQPTNGIGYITLHFHIGGLSEEHLALVPVFCTLLGQIGAAGYSYTEMAERMEAATGGIHARATILDAPESLAASRDLLALKGKALIRNQEKLFAILGDLCRAPDFTDHKRLHTVLNQIRTSLENSIPGSGHSYAARSAAGGLTPAARLREAWSGLEQLQLIKSLAAKSPEELSGFAESMAAMAAQLLSRRRLSCAITGEQGHFAEISPALEQFLTQLPVGEIPAAQVPQDFAPQVRNLGWSTSVPVNYVSRVFRAVPYTHPDSAALMVLAKLLRAGYLHREIREKGGAYGGLANYGAEGGIFSFLSYRDPHLTRTLQVYDDAVDWAVAGRFDDEQIKEGILSIFADLDRPLSPGGRGSQEFANIEQGLTLEMRNALRRRILAIDRETLCQTAARYLSREKRLSAVGVIAGETALRQANQELGEDFLHIETI</sequence>
<evidence type="ECO:0000256" key="2">
    <source>
        <dbReference type="ARBA" id="ARBA00007261"/>
    </source>
</evidence>
<organism evidence="12 13">
    <name type="scientific">Trichloromonas acetexigens</name>
    <dbReference type="NCBI Taxonomy" id="38815"/>
    <lineage>
        <taxon>Bacteria</taxon>
        <taxon>Pseudomonadati</taxon>
        <taxon>Thermodesulfobacteriota</taxon>
        <taxon>Desulfuromonadia</taxon>
        <taxon>Desulfuromonadales</taxon>
        <taxon>Trichloromonadaceae</taxon>
        <taxon>Trichloromonas</taxon>
    </lineage>
</organism>
<evidence type="ECO:0000259" key="11">
    <source>
        <dbReference type="SMART" id="SM01264"/>
    </source>
</evidence>
<keyword evidence="3" id="KW-0645">Protease</keyword>
<dbReference type="Pfam" id="PF05193">
    <property type="entry name" value="Peptidase_M16_C"/>
    <property type="match status" value="1"/>
</dbReference>
<evidence type="ECO:0000256" key="8">
    <source>
        <dbReference type="ARBA" id="ARBA00023049"/>
    </source>
</evidence>
<dbReference type="GO" id="GO:0004222">
    <property type="term" value="F:metalloendopeptidase activity"/>
    <property type="evidence" value="ECO:0007669"/>
    <property type="project" value="InterPro"/>
</dbReference>
<keyword evidence="7" id="KW-0809">Transit peptide</keyword>
<name>A0A550J8C2_9BACT</name>
<dbReference type="PROSITE" id="PS00143">
    <property type="entry name" value="INSULINASE"/>
    <property type="match status" value="1"/>
</dbReference>
<dbReference type="InterPro" id="IPR001431">
    <property type="entry name" value="Pept_M16_Zn_BS"/>
</dbReference>
<keyword evidence="8" id="KW-0482">Metalloprotease</keyword>
<evidence type="ECO:0000313" key="12">
    <source>
        <dbReference type="EMBL" id="TRO79490.1"/>
    </source>
</evidence>
<keyword evidence="13" id="KW-1185">Reference proteome</keyword>
<evidence type="ECO:0000256" key="7">
    <source>
        <dbReference type="ARBA" id="ARBA00022946"/>
    </source>
</evidence>
<dbReference type="AlphaFoldDB" id="A0A550J8C2"/>
<evidence type="ECO:0000313" key="13">
    <source>
        <dbReference type="Proteomes" id="UP000317155"/>
    </source>
</evidence>
<evidence type="ECO:0000256" key="3">
    <source>
        <dbReference type="ARBA" id="ARBA00022670"/>
    </source>
</evidence>
<dbReference type="SMART" id="SM01264">
    <property type="entry name" value="M16C_associated"/>
    <property type="match status" value="1"/>
</dbReference>
<evidence type="ECO:0000256" key="9">
    <source>
        <dbReference type="RuleBase" id="RU004447"/>
    </source>
</evidence>
<dbReference type="Pfam" id="PF00675">
    <property type="entry name" value="Peptidase_M16"/>
    <property type="match status" value="1"/>
</dbReference>
<feature type="domain" description="Peptidase M16C associated" evidence="11">
    <location>
        <begin position="471"/>
        <end position="718"/>
    </location>
</feature>
<dbReference type="PANTHER" id="PTHR43016:SF13">
    <property type="entry name" value="PRESEQUENCE PROTEASE, MITOCHONDRIAL"/>
    <property type="match status" value="1"/>
</dbReference>
<dbReference type="GO" id="GO:0046872">
    <property type="term" value="F:metal ion binding"/>
    <property type="evidence" value="ECO:0007669"/>
    <property type="project" value="UniProtKB-KW"/>
</dbReference>
<keyword evidence="4" id="KW-0479">Metal-binding</keyword>
<comment type="caution">
    <text evidence="12">The sequence shown here is derived from an EMBL/GenBank/DDBJ whole genome shotgun (WGS) entry which is preliminary data.</text>
</comment>
<dbReference type="FunFam" id="3.30.830.10:FF:000013">
    <property type="entry name" value="Mitochondrial presequence protease"/>
    <property type="match status" value="1"/>
</dbReference>
<dbReference type="InterPro" id="IPR011249">
    <property type="entry name" value="Metalloenz_LuxS/M16"/>
</dbReference>
<dbReference type="Pfam" id="PF08367">
    <property type="entry name" value="M16C_assoc"/>
    <property type="match status" value="1"/>
</dbReference>
<dbReference type="InterPro" id="IPR011765">
    <property type="entry name" value="Pept_M16_N"/>
</dbReference>
<accession>A0A550J8C2</accession>
<keyword evidence="5" id="KW-0378">Hydrolase</keyword>